<feature type="compositionally biased region" description="Low complexity" evidence="1">
    <location>
        <begin position="925"/>
        <end position="941"/>
    </location>
</feature>
<feature type="region of interest" description="Disordered" evidence="1">
    <location>
        <begin position="403"/>
        <end position="426"/>
    </location>
</feature>
<evidence type="ECO:0000256" key="2">
    <source>
        <dbReference type="SAM" id="SignalP"/>
    </source>
</evidence>
<feature type="compositionally biased region" description="Low complexity" evidence="1">
    <location>
        <begin position="894"/>
        <end position="906"/>
    </location>
</feature>
<keyword evidence="4" id="KW-1185">Reference proteome</keyword>
<keyword evidence="2" id="KW-0732">Signal</keyword>
<feature type="compositionally biased region" description="Polar residues" evidence="1">
    <location>
        <begin position="648"/>
        <end position="662"/>
    </location>
</feature>
<feature type="region of interest" description="Disordered" evidence="1">
    <location>
        <begin position="648"/>
        <end position="668"/>
    </location>
</feature>
<evidence type="ECO:0000256" key="1">
    <source>
        <dbReference type="SAM" id="MobiDB-lite"/>
    </source>
</evidence>
<feature type="compositionally biased region" description="Basic and acidic residues" evidence="1">
    <location>
        <begin position="953"/>
        <end position="962"/>
    </location>
</feature>
<feature type="compositionally biased region" description="Basic and acidic residues" evidence="1">
    <location>
        <begin position="915"/>
        <end position="924"/>
    </location>
</feature>
<feature type="region of interest" description="Disordered" evidence="1">
    <location>
        <begin position="795"/>
        <end position="987"/>
    </location>
</feature>
<feature type="compositionally biased region" description="Basic and acidic residues" evidence="1">
    <location>
        <begin position="249"/>
        <end position="258"/>
    </location>
</feature>
<dbReference type="AlphaFoldDB" id="A0A059F148"/>
<reference evidence="3 4" key="2">
    <citation type="submission" date="2014-03" db="EMBL/GenBank/DDBJ databases">
        <title>The Genome Sequence of Anncaliia algerae insect isolate PRA339.</title>
        <authorList>
            <consortium name="The Broad Institute Genome Sequencing Platform"/>
            <consortium name="The Broad Institute Genome Sequencing Center for Infectious Disease"/>
            <person name="Cuomo C."/>
            <person name="Becnel J."/>
            <person name="Sanscrainte N."/>
            <person name="Walker B."/>
            <person name="Young S.K."/>
            <person name="Zeng Q."/>
            <person name="Gargeya S."/>
            <person name="Fitzgerald M."/>
            <person name="Haas B."/>
            <person name="Abouelleil A."/>
            <person name="Alvarado L."/>
            <person name="Arachchi H.M."/>
            <person name="Berlin A.M."/>
            <person name="Chapman S.B."/>
            <person name="Dewar J."/>
            <person name="Goldberg J."/>
            <person name="Griggs A."/>
            <person name="Gujja S."/>
            <person name="Hansen M."/>
            <person name="Howarth C."/>
            <person name="Imamovic A."/>
            <person name="Larimer J."/>
            <person name="McCowan C."/>
            <person name="Murphy C."/>
            <person name="Neiman D."/>
            <person name="Pearson M."/>
            <person name="Priest M."/>
            <person name="Roberts A."/>
            <person name="Saif S."/>
            <person name="Shea T."/>
            <person name="Sisk P."/>
            <person name="Sykes S."/>
            <person name="Wortman J."/>
            <person name="Nusbaum C."/>
            <person name="Birren B."/>
        </authorList>
    </citation>
    <scope>NUCLEOTIDE SEQUENCE [LARGE SCALE GENOMIC DNA]</scope>
    <source>
        <strain evidence="3 4">PRA339</strain>
    </source>
</reference>
<feature type="compositionally biased region" description="Basic and acidic residues" evidence="1">
    <location>
        <begin position="109"/>
        <end position="120"/>
    </location>
</feature>
<feature type="region of interest" description="Disordered" evidence="1">
    <location>
        <begin position="246"/>
        <end position="283"/>
    </location>
</feature>
<accession>A0A059F148</accession>
<dbReference type="EMBL" id="KK365153">
    <property type="protein sequence ID" value="KCZ81003.1"/>
    <property type="molecule type" value="Genomic_DNA"/>
</dbReference>
<reference evidence="4" key="1">
    <citation type="submission" date="2013-02" db="EMBL/GenBank/DDBJ databases">
        <authorList>
            <consortium name="The Broad Institute Genome Sequencing Platform"/>
            <person name="Cuomo C."/>
            <person name="Becnel J."/>
            <person name="Sanscrainte N."/>
            <person name="Walker B."/>
            <person name="Young S.K."/>
            <person name="Zeng Q."/>
            <person name="Gargeya S."/>
            <person name="Fitzgerald M."/>
            <person name="Haas B."/>
            <person name="Abouelleil A."/>
            <person name="Alvarado L."/>
            <person name="Arachchi H.M."/>
            <person name="Berlin A.M."/>
            <person name="Chapman S.B."/>
            <person name="Dewar J."/>
            <person name="Goldberg J."/>
            <person name="Griggs A."/>
            <person name="Gujja S."/>
            <person name="Hansen M."/>
            <person name="Howarth C."/>
            <person name="Imamovic A."/>
            <person name="Larimer J."/>
            <person name="McCowan C."/>
            <person name="Murphy C."/>
            <person name="Neiman D."/>
            <person name="Pearson M."/>
            <person name="Priest M."/>
            <person name="Roberts A."/>
            <person name="Saif S."/>
            <person name="Shea T."/>
            <person name="Sisk P."/>
            <person name="Sykes S."/>
            <person name="Wortman J."/>
            <person name="Nusbaum C."/>
            <person name="Birren B."/>
        </authorList>
    </citation>
    <scope>NUCLEOTIDE SEQUENCE [LARGE SCALE GENOMIC DNA]</scope>
    <source>
        <strain evidence="4">PRA339</strain>
    </source>
</reference>
<feature type="compositionally biased region" description="Basic and acidic residues" evidence="1">
    <location>
        <begin position="764"/>
        <end position="780"/>
    </location>
</feature>
<feature type="signal peptide" evidence="2">
    <location>
        <begin position="1"/>
        <end position="15"/>
    </location>
</feature>
<name>A0A059F148_9MICR</name>
<sequence length="987" mass="106158">MLILILSLYIDIILGSTRSGGHLNLSSELENAKNYPKPNILHSTNVRNFGKNTPQSNGGENSVMKDRNNNINPNSAKENSDMNISKNDSGDKNPTHPRNINPPLPNNNIKDKRLNDKIENQRGNQRKNDPWNPGTSFPNPKNSQNSDKGPIPGGAQESKDLGTSGSIPNNKGMGDSLLAKAIKERAENNLAERAMNGDPEAQKFMSEAANSNQPNNKINSEYLANMAKKGTAAAAAAFKAVTSSWRGGRNREKRDAEKAAQQAELEGRGYNTKNPLDKEKNNQNNLGAIKNLANDNIGARARENAVKAAKDGDRSAVEALKDMMKPLESLFSMDAGGEGSEISRNSEALNNLASDSIGARARRNAAEAAQNGDRSSASAFNAMMRPFLNYLPNVFQRDILESQRNNSNKPKESSNTIPLPDILSPEIPRNSLAHKKSDDAIENALQRGESLEQAAKEGIIAENTQEAADRGMFDALDHRKTTEEAKREIEKAAKEQISKNNATDNALNNGATPMQAEIEGEKAKNAQRAGDEAFDHAVKIGENLQQAENAVKAAKDGDRSAGEALKDMMKPFESLFSMDAGGEGSENSRNSEALNNLASDSIGARARRNAAEAAQNGDRSSASAFNAMMRPFLNYLPNVFQRDILESQRNNSNKPKESSNTIPLPDILSPEIPRNSLAHKKSDDAIENALQRGESLEQAAKEGIIAENTQEAADRGMFDALDHRKTTEEAKREIEKAAKEQISKNNATDNALNNGATPMQSEIEGEKAKNAQRAGDEAFDHAVKIGENLQQANIKGEKAARAQNAGDNTKENALARGQTPEQAETEAMNAARSQEANDDANDINFDSEAGPEEIARENEKAVSAQIAGNDAIDNALNNGATPEQAIREGEKAENAQNAGDNANDNALVGGATPEQAEREGEKAAKAQQAGDGANDNALADGEMPLQAAMAGEKSLDAQKAADDVYDDSLNQGKTPEQAEREGEKAAN</sequence>
<organism evidence="3 4">
    <name type="scientific">Anncaliia algerae PRA339</name>
    <dbReference type="NCBI Taxonomy" id="1288291"/>
    <lineage>
        <taxon>Eukaryota</taxon>
        <taxon>Fungi</taxon>
        <taxon>Fungi incertae sedis</taxon>
        <taxon>Microsporidia</taxon>
        <taxon>Tubulinosematoidea</taxon>
        <taxon>Tubulinosematidae</taxon>
        <taxon>Anncaliia</taxon>
    </lineage>
</organism>
<feature type="compositionally biased region" description="Polar residues" evidence="1">
    <location>
        <begin position="743"/>
        <end position="760"/>
    </location>
</feature>
<dbReference type="HOGENOM" id="CLU_302408_0_0_1"/>
<dbReference type="OrthoDB" id="10564362at2759"/>
<dbReference type="VEuPathDB" id="MicrosporidiaDB:H312_01550"/>
<feature type="compositionally biased region" description="Basic and acidic residues" evidence="1">
    <location>
        <begin position="976"/>
        <end position="987"/>
    </location>
</feature>
<dbReference type="STRING" id="1288291.A0A059F148"/>
<feature type="compositionally biased region" description="Polar residues" evidence="1">
    <location>
        <begin position="403"/>
        <end position="417"/>
    </location>
</feature>
<dbReference type="Proteomes" id="UP000030655">
    <property type="component" value="Unassembled WGS sequence"/>
</dbReference>
<feature type="region of interest" description="Disordered" evidence="1">
    <location>
        <begin position="33"/>
        <end position="174"/>
    </location>
</feature>
<feature type="non-terminal residue" evidence="3">
    <location>
        <position position="987"/>
    </location>
</feature>
<proteinExistence type="predicted"/>
<feature type="chain" id="PRO_5013266248" evidence="2">
    <location>
        <begin position="16"/>
        <end position="987"/>
    </location>
</feature>
<feature type="compositionally biased region" description="Polar residues" evidence="1">
    <location>
        <begin position="133"/>
        <end position="147"/>
    </location>
</feature>
<evidence type="ECO:0000313" key="4">
    <source>
        <dbReference type="Proteomes" id="UP000030655"/>
    </source>
</evidence>
<gene>
    <name evidence="3" type="ORF">H312_01550</name>
</gene>
<feature type="region of interest" description="Disordered" evidence="1">
    <location>
        <begin position="725"/>
        <end position="780"/>
    </location>
</feature>
<feature type="compositionally biased region" description="Polar residues" evidence="1">
    <location>
        <begin position="41"/>
        <end position="60"/>
    </location>
</feature>
<feature type="compositionally biased region" description="Polar residues" evidence="1">
    <location>
        <begin position="69"/>
        <end position="87"/>
    </location>
</feature>
<feature type="compositionally biased region" description="Basic and acidic residues" evidence="1">
    <location>
        <begin position="725"/>
        <end position="742"/>
    </location>
</feature>
<evidence type="ECO:0000313" key="3">
    <source>
        <dbReference type="EMBL" id="KCZ81003.1"/>
    </source>
</evidence>
<protein>
    <submittedName>
        <fullName evidence="3">Uncharacterized protein</fullName>
    </submittedName>
</protein>